<evidence type="ECO:0000313" key="2">
    <source>
        <dbReference type="EMBL" id="PTN08471.1"/>
    </source>
</evidence>
<reference evidence="2 3" key="1">
    <citation type="submission" date="2018-04" db="EMBL/GenBank/DDBJ databases">
        <title>Genomic Encyclopedia of Archaeal and Bacterial Type Strains, Phase II (KMG-II): from individual species to whole genera.</title>
        <authorList>
            <person name="Goeker M."/>
        </authorList>
    </citation>
    <scope>NUCLEOTIDE SEQUENCE [LARGE SCALE GENOMIC DNA]</scope>
    <source>
        <strain evidence="2 3">DSM 28823</strain>
    </source>
</reference>
<evidence type="ECO:0000313" key="3">
    <source>
        <dbReference type="Proteomes" id="UP000243525"/>
    </source>
</evidence>
<comment type="caution">
    <text evidence="2">The sequence shown here is derived from an EMBL/GenBank/DDBJ whole genome shotgun (WGS) entry which is preliminary data.</text>
</comment>
<sequence length="167" mass="18707">MKNYAFILLFVAGLLLDYSVSNAQNPGKIQKLLARELELDKSEFELQACDLNTELAEKINAAYKLYVKGEHSGLVILANGMGRYDEFTFLVLTNPDKSTRLVRVVNYVSEYGGEIGSKKWLGQFVGYKGEALKYGDDIQAISGATYSASSITHRMTEIMELIQRTDF</sequence>
<protein>
    <recommendedName>
        <fullName evidence="4">FMN-binding protein</fullName>
    </recommendedName>
</protein>
<feature type="chain" id="PRO_5015586317" description="FMN-binding protein" evidence="1">
    <location>
        <begin position="24"/>
        <end position="167"/>
    </location>
</feature>
<proteinExistence type="predicted"/>
<feature type="signal peptide" evidence="1">
    <location>
        <begin position="1"/>
        <end position="23"/>
    </location>
</feature>
<dbReference type="OrthoDB" id="9778782at2"/>
<organism evidence="2 3">
    <name type="scientific">Mangrovibacterium marinum</name>
    <dbReference type="NCBI Taxonomy" id="1639118"/>
    <lineage>
        <taxon>Bacteria</taxon>
        <taxon>Pseudomonadati</taxon>
        <taxon>Bacteroidota</taxon>
        <taxon>Bacteroidia</taxon>
        <taxon>Marinilabiliales</taxon>
        <taxon>Prolixibacteraceae</taxon>
        <taxon>Mangrovibacterium</taxon>
    </lineage>
</organism>
<gene>
    <name evidence="2" type="ORF">C8N47_10828</name>
</gene>
<accession>A0A2T5C1D7</accession>
<dbReference type="AlphaFoldDB" id="A0A2T5C1D7"/>
<dbReference type="EMBL" id="QAAD01000008">
    <property type="protein sequence ID" value="PTN08471.1"/>
    <property type="molecule type" value="Genomic_DNA"/>
</dbReference>
<dbReference type="Proteomes" id="UP000243525">
    <property type="component" value="Unassembled WGS sequence"/>
</dbReference>
<keyword evidence="3" id="KW-1185">Reference proteome</keyword>
<name>A0A2T5C1D7_9BACT</name>
<evidence type="ECO:0008006" key="4">
    <source>
        <dbReference type="Google" id="ProtNLM"/>
    </source>
</evidence>
<dbReference type="RefSeq" id="WP_107822279.1">
    <property type="nucleotide sequence ID" value="NZ_OY782574.1"/>
</dbReference>
<evidence type="ECO:0000256" key="1">
    <source>
        <dbReference type="SAM" id="SignalP"/>
    </source>
</evidence>
<keyword evidence="1" id="KW-0732">Signal</keyword>